<sequence>MSLNRRSIVGAIAVSLALVLAGCSSDDSDGSSDATGAASGASDSGEMRTVTDYEDNEVEIVDTPETVVPLHFAGVQALLDLGLTPAAMPSNWERGLLTDEQYEKVKDLPEIGGGGGVDVEQIAQLDPDLILVPNMIEADVVDQLREVAPSYIYMHGGEDRGDWDGRVGQIADALNRTDEAEEKARELEERQAELAEKHADIVSDIRVSMFGAWDAGEFSANGSGSMIGKIITPVGVQFADGVEDATRDADGYEQTLSTERIGSTFGDSDVIFYSVLLDGSVDGDTDGIMEMDAFKALDAARDDHVFGLGKSTIAGYTDANYALDSLDEVLTQLAGED</sequence>
<dbReference type="PROSITE" id="PS50983">
    <property type="entry name" value="FE_B12_PBP"/>
    <property type="match status" value="1"/>
</dbReference>
<keyword evidence="9" id="KW-0449">Lipoprotein</keyword>
<evidence type="ECO:0000256" key="2">
    <source>
        <dbReference type="ARBA" id="ARBA00008814"/>
    </source>
</evidence>
<dbReference type="Gene3D" id="3.40.50.1980">
    <property type="entry name" value="Nitrogenase molybdenum iron protein domain"/>
    <property type="match status" value="2"/>
</dbReference>
<protein>
    <submittedName>
        <fullName evidence="9">ABC-type iron-siderophore transporter, substrate-binding lipoprotein</fullName>
    </submittedName>
</protein>
<evidence type="ECO:0000313" key="9">
    <source>
        <dbReference type="EMBL" id="AHW64704.1"/>
    </source>
</evidence>
<dbReference type="Pfam" id="PF01497">
    <property type="entry name" value="Peripla_BP_2"/>
    <property type="match status" value="1"/>
</dbReference>
<dbReference type="RefSeq" id="WP_038549497.1">
    <property type="nucleotide sequence ID" value="NZ_CP006842.1"/>
</dbReference>
<evidence type="ECO:0000259" key="8">
    <source>
        <dbReference type="PROSITE" id="PS50983"/>
    </source>
</evidence>
<dbReference type="AlphaFoldDB" id="X5DTV3"/>
<evidence type="ECO:0000256" key="1">
    <source>
        <dbReference type="ARBA" id="ARBA00004196"/>
    </source>
</evidence>
<evidence type="ECO:0000256" key="3">
    <source>
        <dbReference type="ARBA" id="ARBA00022448"/>
    </source>
</evidence>
<evidence type="ECO:0000256" key="6">
    <source>
        <dbReference type="SAM" id="MobiDB-lite"/>
    </source>
</evidence>
<comment type="subcellular location">
    <subcellularLocation>
        <location evidence="1">Cell envelope</location>
    </subcellularLocation>
</comment>
<keyword evidence="4 7" id="KW-0732">Signal</keyword>
<feature type="domain" description="Fe/B12 periplasmic-binding" evidence="8">
    <location>
        <begin position="66"/>
        <end position="337"/>
    </location>
</feature>
<dbReference type="Proteomes" id="UP000023703">
    <property type="component" value="Chromosome"/>
</dbReference>
<dbReference type="STRING" id="1404245.CGLY_11295"/>
<comment type="similarity">
    <text evidence="2">Belongs to the bacterial solute-binding protein 8 family.</text>
</comment>
<gene>
    <name evidence="9" type="ORF">CGLY_11295</name>
</gene>
<dbReference type="InterPro" id="IPR051313">
    <property type="entry name" value="Bact_iron-sidero_bind"/>
</dbReference>
<dbReference type="GO" id="GO:0030288">
    <property type="term" value="C:outer membrane-bounded periplasmic space"/>
    <property type="evidence" value="ECO:0007669"/>
    <property type="project" value="TreeGrafter"/>
</dbReference>
<reference evidence="9 10" key="1">
    <citation type="journal article" date="2015" name="Int. J. Syst. Evol. Microbiol.">
        <title>Revisiting Corynebacterium glyciniphilum (ex Kubota et al., 1972) sp. nov., nom. rev., isolated from putrefied banana.</title>
        <authorList>
            <person name="Al-Dilaimi A."/>
            <person name="Bednarz H."/>
            <person name="Lomker A."/>
            <person name="Niehaus K."/>
            <person name="Kalinowski J."/>
            <person name="Ruckert C."/>
        </authorList>
    </citation>
    <scope>NUCLEOTIDE SEQUENCE [LARGE SCALE GENOMIC DNA]</scope>
    <source>
        <strain evidence="9">AJ 3170</strain>
    </source>
</reference>
<dbReference type="PROSITE" id="PS51257">
    <property type="entry name" value="PROKAR_LIPOPROTEIN"/>
    <property type="match status" value="1"/>
</dbReference>
<evidence type="ECO:0000256" key="5">
    <source>
        <dbReference type="SAM" id="Coils"/>
    </source>
</evidence>
<accession>X5DTV3</accession>
<dbReference type="PANTHER" id="PTHR30532:SF1">
    <property type="entry name" value="IRON(3+)-HYDROXAMATE-BINDING PROTEIN FHUD"/>
    <property type="match status" value="1"/>
</dbReference>
<organism evidence="9 10">
    <name type="scientific">Corynebacterium glyciniphilum AJ 3170</name>
    <dbReference type="NCBI Taxonomy" id="1404245"/>
    <lineage>
        <taxon>Bacteria</taxon>
        <taxon>Bacillati</taxon>
        <taxon>Actinomycetota</taxon>
        <taxon>Actinomycetes</taxon>
        <taxon>Mycobacteriales</taxon>
        <taxon>Corynebacteriaceae</taxon>
        <taxon>Corynebacterium</taxon>
    </lineage>
</organism>
<dbReference type="InterPro" id="IPR002491">
    <property type="entry name" value="ABC_transptr_periplasmic_BD"/>
</dbReference>
<dbReference type="GO" id="GO:1901678">
    <property type="term" value="P:iron coordination entity transport"/>
    <property type="evidence" value="ECO:0007669"/>
    <property type="project" value="UniProtKB-ARBA"/>
</dbReference>
<keyword evidence="5" id="KW-0175">Coiled coil</keyword>
<feature type="region of interest" description="Disordered" evidence="6">
    <location>
        <begin position="26"/>
        <end position="48"/>
    </location>
</feature>
<evidence type="ECO:0000313" key="10">
    <source>
        <dbReference type="Proteomes" id="UP000023703"/>
    </source>
</evidence>
<evidence type="ECO:0000256" key="4">
    <source>
        <dbReference type="ARBA" id="ARBA00022729"/>
    </source>
</evidence>
<proteinExistence type="inferred from homology"/>
<name>X5DTV3_9CORY</name>
<feature type="compositionally biased region" description="Low complexity" evidence="6">
    <location>
        <begin position="26"/>
        <end position="44"/>
    </location>
</feature>
<feature type="coiled-coil region" evidence="5">
    <location>
        <begin position="170"/>
        <end position="204"/>
    </location>
</feature>
<feature type="signal peptide" evidence="7">
    <location>
        <begin position="1"/>
        <end position="21"/>
    </location>
</feature>
<keyword evidence="10" id="KW-1185">Reference proteome</keyword>
<dbReference type="PANTHER" id="PTHR30532">
    <property type="entry name" value="IRON III DICITRATE-BINDING PERIPLASMIC PROTEIN"/>
    <property type="match status" value="1"/>
</dbReference>
<dbReference type="EMBL" id="CP006842">
    <property type="protein sequence ID" value="AHW64704.1"/>
    <property type="molecule type" value="Genomic_DNA"/>
</dbReference>
<dbReference type="KEGG" id="cgy:CGLY_11295"/>
<dbReference type="eggNOG" id="COG0614">
    <property type="taxonomic scope" value="Bacteria"/>
</dbReference>
<evidence type="ECO:0000256" key="7">
    <source>
        <dbReference type="SAM" id="SignalP"/>
    </source>
</evidence>
<dbReference type="HOGENOM" id="CLU_038034_0_3_11"/>
<keyword evidence="3" id="KW-0813">Transport</keyword>
<dbReference type="SUPFAM" id="SSF53807">
    <property type="entry name" value="Helical backbone' metal receptor"/>
    <property type="match status" value="1"/>
</dbReference>
<dbReference type="OrthoDB" id="9793175at2"/>
<feature type="chain" id="PRO_5038892725" evidence="7">
    <location>
        <begin position="22"/>
        <end position="337"/>
    </location>
</feature>